<name>A0A318GZK6_9BURK</name>
<accession>A0A318GZK6</accession>
<evidence type="ECO:0000313" key="3">
    <source>
        <dbReference type="Proteomes" id="UP000247811"/>
    </source>
</evidence>
<reference evidence="2 3" key="1">
    <citation type="submission" date="2018-05" db="EMBL/GenBank/DDBJ databases">
        <title>Genomic Encyclopedia of Type Strains, Phase IV (KMG-IV): sequencing the most valuable type-strain genomes for metagenomic binning, comparative biology and taxonomic classification.</title>
        <authorList>
            <person name="Goeker M."/>
        </authorList>
    </citation>
    <scope>NUCLEOTIDE SEQUENCE [LARGE SCALE GENOMIC DNA]</scope>
    <source>
        <strain evidence="2 3">DSM 566</strain>
    </source>
</reference>
<organism evidence="2 3">
    <name type="scientific">Sphaerotilus hippei</name>
    <dbReference type="NCBI Taxonomy" id="744406"/>
    <lineage>
        <taxon>Bacteria</taxon>
        <taxon>Pseudomonadati</taxon>
        <taxon>Pseudomonadota</taxon>
        <taxon>Betaproteobacteria</taxon>
        <taxon>Burkholderiales</taxon>
        <taxon>Sphaerotilaceae</taxon>
        <taxon>Sphaerotilus</taxon>
    </lineage>
</organism>
<dbReference type="GO" id="GO:0003677">
    <property type="term" value="F:DNA binding"/>
    <property type="evidence" value="ECO:0007669"/>
    <property type="project" value="UniProtKB-KW"/>
</dbReference>
<gene>
    <name evidence="2" type="ORF">C7444_10833</name>
</gene>
<proteinExistence type="predicted"/>
<sequence length="253" mass="26912">MPPGDWAAELALTLLDPDRPAPPGLVTRNGSDPAQRLGMHRNNVVVSLVDALADTFAVTRALVGEDFFRAMARVFVRRHPPRTRILNLWGEAFPAFIATFPPAAGLPFLADVARLEHARVLACHAADVPALDPAALGRWLARPEALPALRLGLHPSVRLLCSPHAIVSLWAAHQDLLDLARVDPGRGENALVFREGLVVQVQSIGAGDAGFIRTVLAGGSLAEAATRIDADDPQGLTGPLLTLIRHQLVTAAA</sequence>
<dbReference type="Proteomes" id="UP000247811">
    <property type="component" value="Unassembled WGS sequence"/>
</dbReference>
<comment type="caution">
    <text evidence="2">The sequence shown here is derived from an EMBL/GenBank/DDBJ whole genome shotgun (WGS) entry which is preliminary data.</text>
</comment>
<protein>
    <submittedName>
        <fullName evidence="2">Putative DNA-binding protein</fullName>
    </submittedName>
</protein>
<dbReference type="Pfam" id="PF09836">
    <property type="entry name" value="DUF2063"/>
    <property type="match status" value="1"/>
</dbReference>
<dbReference type="InterPro" id="IPR044922">
    <property type="entry name" value="DUF2063_N_sf"/>
</dbReference>
<evidence type="ECO:0000313" key="2">
    <source>
        <dbReference type="EMBL" id="PXW95775.1"/>
    </source>
</evidence>
<keyword evidence="3" id="KW-1185">Reference proteome</keyword>
<dbReference type="InterPro" id="IPR018640">
    <property type="entry name" value="DUF2063"/>
</dbReference>
<feature type="domain" description="Putative DNA-binding" evidence="1">
    <location>
        <begin position="8"/>
        <end position="97"/>
    </location>
</feature>
<evidence type="ECO:0000259" key="1">
    <source>
        <dbReference type="Pfam" id="PF09836"/>
    </source>
</evidence>
<keyword evidence="2" id="KW-0238">DNA-binding</keyword>
<dbReference type="EMBL" id="QJJS01000008">
    <property type="protein sequence ID" value="PXW95775.1"/>
    <property type="molecule type" value="Genomic_DNA"/>
</dbReference>
<dbReference type="AlphaFoldDB" id="A0A318GZK6"/>
<dbReference type="Gene3D" id="1.10.150.690">
    <property type="entry name" value="DUF2063"/>
    <property type="match status" value="1"/>
</dbReference>